<dbReference type="AlphaFoldDB" id="A0A5C5G1B5"/>
<dbReference type="OrthoDB" id="2530368at2759"/>
<evidence type="ECO:0000313" key="3">
    <source>
        <dbReference type="Proteomes" id="UP000311382"/>
    </source>
</evidence>
<feature type="region of interest" description="Disordered" evidence="1">
    <location>
        <begin position="140"/>
        <end position="161"/>
    </location>
</feature>
<sequence length="289" mass="30291">MPGLPAPGDSFDSHEAFEAAVVRAVTPVYGFGVHPNGRSAQSARFQCNSKHSSPDACGFKLAGRKDARTGRWIVDAAACHFAHNHGARPEILADPSWRPKVYSAVARAALGLPPADYKRNKQAAEAAKKRKASELDHVGTAVRRDEQSLASTSASDATSTAVSANHRQLGALAVSPSTIAALPPPSLPGLSSYTYSPSPVNSASRDAGPPGPSFLPYLSAFLSALHPSLAPLAAPLLVAGVDSLDALVRLTFLDESMLAQLLTAMRERDQGVSVIQVKLLARLAFQSGL</sequence>
<reference evidence="2 3" key="1">
    <citation type="submission" date="2019-03" db="EMBL/GenBank/DDBJ databases">
        <title>Rhodosporidium diobovatum UCD-FST 08-225 genome sequencing, assembly, and annotation.</title>
        <authorList>
            <person name="Fakankun I.U."/>
            <person name="Fristensky B."/>
            <person name="Levin D.B."/>
        </authorList>
    </citation>
    <scope>NUCLEOTIDE SEQUENCE [LARGE SCALE GENOMIC DNA]</scope>
    <source>
        <strain evidence="2 3">UCD-FST 08-225</strain>
    </source>
</reference>
<organism evidence="2 3">
    <name type="scientific">Rhodotorula diobovata</name>
    <dbReference type="NCBI Taxonomy" id="5288"/>
    <lineage>
        <taxon>Eukaryota</taxon>
        <taxon>Fungi</taxon>
        <taxon>Dikarya</taxon>
        <taxon>Basidiomycota</taxon>
        <taxon>Pucciniomycotina</taxon>
        <taxon>Microbotryomycetes</taxon>
        <taxon>Sporidiobolales</taxon>
        <taxon>Sporidiobolaceae</taxon>
        <taxon>Rhodotorula</taxon>
    </lineage>
</organism>
<dbReference type="EMBL" id="SOZI01000037">
    <property type="protein sequence ID" value="TNY21781.1"/>
    <property type="molecule type" value="Genomic_DNA"/>
</dbReference>
<comment type="caution">
    <text evidence="2">The sequence shown here is derived from an EMBL/GenBank/DDBJ whole genome shotgun (WGS) entry which is preliminary data.</text>
</comment>
<evidence type="ECO:0000256" key="1">
    <source>
        <dbReference type="SAM" id="MobiDB-lite"/>
    </source>
</evidence>
<name>A0A5C5G1B5_9BASI</name>
<proteinExistence type="predicted"/>
<dbReference type="Proteomes" id="UP000311382">
    <property type="component" value="Unassembled WGS sequence"/>
</dbReference>
<accession>A0A5C5G1B5</accession>
<feature type="compositionally biased region" description="Low complexity" evidence="1">
    <location>
        <begin position="150"/>
        <end position="161"/>
    </location>
</feature>
<gene>
    <name evidence="2" type="ORF">DMC30DRAFT_394152</name>
</gene>
<keyword evidence="3" id="KW-1185">Reference proteome</keyword>
<protein>
    <submittedName>
        <fullName evidence="2">Uncharacterized protein</fullName>
    </submittedName>
</protein>
<evidence type="ECO:0000313" key="2">
    <source>
        <dbReference type="EMBL" id="TNY21781.1"/>
    </source>
</evidence>